<reference evidence="8 9" key="1">
    <citation type="submission" date="2010-12" db="EMBL/GenBank/DDBJ databases">
        <authorList>
            <person name="Muzny D."/>
            <person name="Qin X."/>
            <person name="Buhay C."/>
            <person name="Dugan-Rocha S."/>
            <person name="Ding Y."/>
            <person name="Chen G."/>
            <person name="Hawes A."/>
            <person name="Holder M."/>
            <person name="Jhangiani S."/>
            <person name="Johnson A."/>
            <person name="Khan Z."/>
            <person name="Li Z."/>
            <person name="Liu W."/>
            <person name="Liu X."/>
            <person name="Perez L."/>
            <person name="Shen H."/>
            <person name="Wang Q."/>
            <person name="Watt J."/>
            <person name="Xi L."/>
            <person name="Xin Y."/>
            <person name="Zhou J."/>
            <person name="Deng J."/>
            <person name="Jiang H."/>
            <person name="Liu Y."/>
            <person name="Qu J."/>
            <person name="Song X.-Z."/>
            <person name="Zhang L."/>
            <person name="Villasana D."/>
            <person name="Johnson A."/>
            <person name="Liu J."/>
            <person name="Liyanage D."/>
            <person name="Lorensuhewa L."/>
            <person name="Robinson T."/>
            <person name="Song A."/>
            <person name="Song B.-B."/>
            <person name="Dinh H."/>
            <person name="Thornton R."/>
            <person name="Coyle M."/>
            <person name="Francisco L."/>
            <person name="Jackson L."/>
            <person name="Javaid M."/>
            <person name="Korchina V."/>
            <person name="Kovar C."/>
            <person name="Mata R."/>
            <person name="Mathew T."/>
            <person name="Ngo R."/>
            <person name="Nguyen L."/>
            <person name="Nguyen N."/>
            <person name="Okwuonu G."/>
            <person name="Ongeri F."/>
            <person name="Pham C."/>
            <person name="Simmons D."/>
            <person name="Wilczek-Boney K."/>
            <person name="Hale W."/>
            <person name="Jakkamsetti A."/>
            <person name="Pham P."/>
            <person name="Ruth R."/>
            <person name="San Lucas F."/>
            <person name="Warren J."/>
            <person name="Zhang J."/>
            <person name="Zhao Z."/>
            <person name="Zhou C."/>
            <person name="Zhu D."/>
            <person name="Lee S."/>
            <person name="Bess C."/>
            <person name="Blankenburg K."/>
            <person name="Forbes L."/>
            <person name="Fu Q."/>
            <person name="Gubbala S."/>
            <person name="Hirani K."/>
            <person name="Jayaseelan J.C."/>
            <person name="Lara F."/>
            <person name="Munidasa M."/>
            <person name="Palculict T."/>
            <person name="Patil S."/>
            <person name="Pu L.-L."/>
            <person name="Saada N."/>
            <person name="Tang L."/>
            <person name="Weissenberger G."/>
            <person name="Zhu Y."/>
            <person name="Hemphill L."/>
            <person name="Shang Y."/>
            <person name="Youmans B."/>
            <person name="Ayvaz T."/>
            <person name="Ross M."/>
            <person name="Santibanez J."/>
            <person name="Aqrawi P."/>
            <person name="Gross S."/>
            <person name="Joshi V."/>
            <person name="Fowler G."/>
            <person name="Nazareth L."/>
            <person name="Reid J."/>
            <person name="Worley K."/>
            <person name="Petrosino J."/>
            <person name="Highlander S."/>
            <person name="Gibbs R."/>
        </authorList>
    </citation>
    <scope>NUCLEOTIDE SEQUENCE [LARGE SCALE GENOMIC DNA]</scope>
    <source>
        <strain evidence="8 9">DSM 10105</strain>
    </source>
</reference>
<keyword evidence="9" id="KW-1185">Reference proteome</keyword>
<organism evidence="8 9">
    <name type="scientific">Parascardovia denticolens DSM 10105 = JCM 12538</name>
    <dbReference type="NCBI Taxonomy" id="864564"/>
    <lineage>
        <taxon>Bacteria</taxon>
        <taxon>Bacillati</taxon>
        <taxon>Actinomycetota</taxon>
        <taxon>Actinomycetes</taxon>
        <taxon>Bifidobacteriales</taxon>
        <taxon>Bifidobacteriaceae</taxon>
        <taxon>Parascardovia</taxon>
    </lineage>
</organism>
<dbReference type="Proteomes" id="UP000004946">
    <property type="component" value="Chromosome"/>
</dbReference>
<evidence type="ECO:0000256" key="3">
    <source>
        <dbReference type="ARBA" id="ARBA00022692"/>
    </source>
</evidence>
<evidence type="ECO:0000256" key="5">
    <source>
        <dbReference type="ARBA" id="ARBA00023136"/>
    </source>
</evidence>
<evidence type="ECO:0000256" key="4">
    <source>
        <dbReference type="ARBA" id="ARBA00022989"/>
    </source>
</evidence>
<gene>
    <name evidence="8" type="ORF">HMPREF0620_0096</name>
</gene>
<comment type="caution">
    <text evidence="8">The sequence shown here is derived from an EMBL/GenBank/DDBJ whole genome shotgun (WGS) entry which is preliminary data.</text>
</comment>
<feature type="transmembrane region" description="Helical" evidence="6">
    <location>
        <begin position="17"/>
        <end position="38"/>
    </location>
</feature>
<dbReference type="InterPro" id="IPR010432">
    <property type="entry name" value="RDD"/>
</dbReference>
<feature type="transmembrane region" description="Helical" evidence="6">
    <location>
        <begin position="50"/>
        <end position="72"/>
    </location>
</feature>
<dbReference type="InterPro" id="IPR051791">
    <property type="entry name" value="Pra-immunoreactive"/>
</dbReference>
<dbReference type="PANTHER" id="PTHR36115">
    <property type="entry name" value="PROLINE-RICH ANTIGEN HOMOLOG-RELATED"/>
    <property type="match status" value="1"/>
</dbReference>
<proteinExistence type="predicted"/>
<dbReference type="RefSeq" id="WP_006290028.1">
    <property type="nucleotide sequence ID" value="NZ_AP012333.1"/>
</dbReference>
<name>E6JYZ7_PARDN</name>
<protein>
    <submittedName>
        <fullName evidence="8">RDD family protein</fullName>
    </submittedName>
</protein>
<evidence type="ECO:0000259" key="7">
    <source>
        <dbReference type="Pfam" id="PF06271"/>
    </source>
</evidence>
<evidence type="ECO:0000313" key="8">
    <source>
        <dbReference type="EMBL" id="EFT83091.1"/>
    </source>
</evidence>
<evidence type="ECO:0000256" key="2">
    <source>
        <dbReference type="ARBA" id="ARBA00022475"/>
    </source>
</evidence>
<dbReference type="eggNOG" id="COG1714">
    <property type="taxonomic scope" value="Bacteria"/>
</dbReference>
<dbReference type="AlphaFoldDB" id="E6JYZ7"/>
<dbReference type="Pfam" id="PF06271">
    <property type="entry name" value="RDD"/>
    <property type="match status" value="1"/>
</dbReference>
<dbReference type="GO" id="GO:0005886">
    <property type="term" value="C:plasma membrane"/>
    <property type="evidence" value="ECO:0007669"/>
    <property type="project" value="UniProtKB-SubCell"/>
</dbReference>
<evidence type="ECO:0000313" key="9">
    <source>
        <dbReference type="Proteomes" id="UP000004946"/>
    </source>
</evidence>
<evidence type="ECO:0000256" key="1">
    <source>
        <dbReference type="ARBA" id="ARBA00004651"/>
    </source>
</evidence>
<feature type="domain" description="RDD" evidence="7">
    <location>
        <begin position="7"/>
        <end position="136"/>
    </location>
</feature>
<keyword evidence="2" id="KW-1003">Cell membrane</keyword>
<dbReference type="HOGENOM" id="CLU_053152_1_1_11"/>
<dbReference type="KEGG" id="pdo:PSDT_1480"/>
<evidence type="ECO:0000256" key="6">
    <source>
        <dbReference type="SAM" id="Phobius"/>
    </source>
</evidence>
<comment type="subcellular location">
    <subcellularLocation>
        <location evidence="1">Cell membrane</location>
        <topology evidence="1">Multi-pass membrane protein</topology>
    </subcellularLocation>
</comment>
<dbReference type="PATRIC" id="fig|864564.6.peg.1622"/>
<accession>E6JYZ7</accession>
<keyword evidence="5 6" id="KW-0472">Membrane</keyword>
<dbReference type="EMBL" id="AEON01000001">
    <property type="protein sequence ID" value="EFT83091.1"/>
    <property type="molecule type" value="Genomic_DNA"/>
</dbReference>
<keyword evidence="4 6" id="KW-1133">Transmembrane helix</keyword>
<sequence length="142" mass="16289">MMDRPVYAPWWKRVCEYLLRIIVPASLLSQIFSTIFFGRSSFEAVTYQDSLKNTAIAAISFLISVAVSAISVKNGQTWAHRLLRVRVVSLQGESLNGFHMFLRDLAHLPDFLFICLGFLWALWDRKKQTFADKICKTMVVAQ</sequence>
<feature type="transmembrane region" description="Helical" evidence="6">
    <location>
        <begin position="105"/>
        <end position="123"/>
    </location>
</feature>
<keyword evidence="3 6" id="KW-0812">Transmembrane</keyword>